<feature type="transmembrane region" description="Helical" evidence="8">
    <location>
        <begin position="365"/>
        <end position="384"/>
    </location>
</feature>
<dbReference type="InterPro" id="IPR050833">
    <property type="entry name" value="Poly_Biosynth_Transport"/>
</dbReference>
<evidence type="ECO:0000256" key="8">
    <source>
        <dbReference type="SAM" id="Phobius"/>
    </source>
</evidence>
<gene>
    <name evidence="9" type="ORF">QMQ05_06850</name>
</gene>
<feature type="transmembrane region" description="Helical" evidence="8">
    <location>
        <begin position="335"/>
        <end position="358"/>
    </location>
</feature>
<evidence type="ECO:0000256" key="2">
    <source>
        <dbReference type="ARBA" id="ARBA00007430"/>
    </source>
</evidence>
<dbReference type="AlphaFoldDB" id="A0AAU6WHD0"/>
<dbReference type="Proteomes" id="UP001486888">
    <property type="component" value="Chromosome"/>
</dbReference>
<feature type="transmembrane region" description="Helical" evidence="8">
    <location>
        <begin position="219"/>
        <end position="238"/>
    </location>
</feature>
<feature type="transmembrane region" description="Helical" evidence="8">
    <location>
        <begin position="451"/>
        <end position="473"/>
    </location>
</feature>
<proteinExistence type="inferred from homology"/>
<name>A0AAU6WHD0_9MICC</name>
<sequence>MSQVPDSDQRTGENINLGDGIRRGLLWSSLNAFVLRVGNFAMGIFLARILAPEQFGVFAIALTVQAVLMTLADFGLSTDLIRSPNYKAMEPTVATLGLVTGGALFILMFFSAQPTADLLGNPDAGPVIAVMSLSLFLAGLGVVPYAKLQRDFQQKRLFGISALDFIVVNTITIVLVLLGWGVMALAVGRIAAQLCTLIAQFVLAGVRPHFGFDKSLAPAIVRFGLPVAAANMLSWLLLNIDNIAISRLAGPIALGFYYLAFNVSNWPMSMIGQVVRSLSLPAFARVVDDGKDRSLGVAVGPVWALGLLAGVMLALLADPVVRLVYGDRWAQSAQILMVLGVFGAFRMLFDLFASYLLAKGQSSTVLVVQLIWLVTLGPALFFWVSRDGSLGAGLAHMAVALVAVIPTYFVALHFSHTDMGLVVRQLLIPVLAAVPTAFVAWLAMNLVQGDFWRLLLGGLVGGLAYVSMLYGWFRRCLRLLREHGEKPRTVQPDLQPQPSASAVALPLEGGK</sequence>
<feature type="transmembrane region" description="Helical" evidence="8">
    <location>
        <begin position="93"/>
        <end position="112"/>
    </location>
</feature>
<evidence type="ECO:0000256" key="5">
    <source>
        <dbReference type="ARBA" id="ARBA00022989"/>
    </source>
</evidence>
<feature type="transmembrane region" description="Helical" evidence="8">
    <location>
        <begin position="295"/>
        <end position="315"/>
    </location>
</feature>
<keyword evidence="6 8" id="KW-0472">Membrane</keyword>
<feature type="transmembrane region" description="Helical" evidence="8">
    <location>
        <begin position="124"/>
        <end position="145"/>
    </location>
</feature>
<feature type="region of interest" description="Disordered" evidence="7">
    <location>
        <begin position="488"/>
        <end position="511"/>
    </location>
</feature>
<organism evidence="9 10">
    <name type="scientific">Glutamicibacter ectropisis</name>
    <dbReference type="NCBI Taxonomy" id="3046593"/>
    <lineage>
        <taxon>Bacteria</taxon>
        <taxon>Bacillati</taxon>
        <taxon>Actinomycetota</taxon>
        <taxon>Actinomycetes</taxon>
        <taxon>Micrococcales</taxon>
        <taxon>Micrococcaceae</taxon>
        <taxon>Glutamicibacter</taxon>
    </lineage>
</organism>
<keyword evidence="4 8" id="KW-0812">Transmembrane</keyword>
<feature type="transmembrane region" description="Helical" evidence="8">
    <location>
        <begin position="390"/>
        <end position="414"/>
    </location>
</feature>
<evidence type="ECO:0000313" key="9">
    <source>
        <dbReference type="EMBL" id="XAO47232.1"/>
    </source>
</evidence>
<comment type="subcellular location">
    <subcellularLocation>
        <location evidence="1">Cell membrane</location>
        <topology evidence="1">Multi-pass membrane protein</topology>
    </subcellularLocation>
</comment>
<protein>
    <submittedName>
        <fullName evidence="9">Lipopolysaccharide biosynthesis protein</fullName>
    </submittedName>
</protein>
<evidence type="ECO:0000256" key="3">
    <source>
        <dbReference type="ARBA" id="ARBA00022475"/>
    </source>
</evidence>
<feature type="transmembrane region" description="Helical" evidence="8">
    <location>
        <begin position="426"/>
        <end position="445"/>
    </location>
</feature>
<dbReference type="GO" id="GO:0005886">
    <property type="term" value="C:plasma membrane"/>
    <property type="evidence" value="ECO:0007669"/>
    <property type="project" value="UniProtKB-SubCell"/>
</dbReference>
<feature type="transmembrane region" description="Helical" evidence="8">
    <location>
        <begin position="244"/>
        <end position="261"/>
    </location>
</feature>
<evidence type="ECO:0000256" key="1">
    <source>
        <dbReference type="ARBA" id="ARBA00004651"/>
    </source>
</evidence>
<keyword evidence="5 8" id="KW-1133">Transmembrane helix</keyword>
<keyword evidence="10" id="KW-1185">Reference proteome</keyword>
<reference evidence="9 10" key="1">
    <citation type="submission" date="2023-05" db="EMBL/GenBank/DDBJ databases">
        <title>Glutamicibacter sp. B1, complete genome.</title>
        <authorList>
            <person name="Long Y.H."/>
            <person name="Fang T."/>
            <person name="Li X.Y."/>
        </authorList>
    </citation>
    <scope>NUCLEOTIDE SEQUENCE [LARGE SCALE GENOMIC DNA]</scope>
    <source>
        <strain evidence="9 10">B1</strain>
    </source>
</reference>
<feature type="transmembrane region" description="Helical" evidence="8">
    <location>
        <begin position="33"/>
        <end position="51"/>
    </location>
</feature>
<dbReference type="PANTHER" id="PTHR30250:SF10">
    <property type="entry name" value="LIPOPOLYSACCHARIDE BIOSYNTHESIS PROTEIN WZXC"/>
    <property type="match status" value="1"/>
</dbReference>
<keyword evidence="3" id="KW-1003">Cell membrane</keyword>
<dbReference type="EMBL" id="CP125942">
    <property type="protein sequence ID" value="XAO47232.1"/>
    <property type="molecule type" value="Genomic_DNA"/>
</dbReference>
<evidence type="ECO:0000256" key="4">
    <source>
        <dbReference type="ARBA" id="ARBA00022692"/>
    </source>
</evidence>
<dbReference type="CDD" id="cd13127">
    <property type="entry name" value="MATE_tuaB_like"/>
    <property type="match status" value="1"/>
</dbReference>
<evidence type="ECO:0000313" key="10">
    <source>
        <dbReference type="Proteomes" id="UP001486888"/>
    </source>
</evidence>
<feature type="transmembrane region" description="Helical" evidence="8">
    <location>
        <begin position="186"/>
        <end position="207"/>
    </location>
</feature>
<dbReference type="RefSeq" id="WP_345474092.1">
    <property type="nucleotide sequence ID" value="NZ_CP125942.1"/>
</dbReference>
<dbReference type="Pfam" id="PF13440">
    <property type="entry name" value="Polysacc_synt_3"/>
    <property type="match status" value="1"/>
</dbReference>
<feature type="transmembrane region" description="Helical" evidence="8">
    <location>
        <begin position="57"/>
        <end position="81"/>
    </location>
</feature>
<dbReference type="PANTHER" id="PTHR30250">
    <property type="entry name" value="PST FAMILY PREDICTED COLANIC ACID TRANSPORTER"/>
    <property type="match status" value="1"/>
</dbReference>
<accession>A0AAU6WHD0</accession>
<evidence type="ECO:0000256" key="6">
    <source>
        <dbReference type="ARBA" id="ARBA00023136"/>
    </source>
</evidence>
<feature type="transmembrane region" description="Helical" evidence="8">
    <location>
        <begin position="157"/>
        <end position="180"/>
    </location>
</feature>
<dbReference type="KEGG" id="gey:QMQ05_06850"/>
<comment type="similarity">
    <text evidence="2">Belongs to the polysaccharide synthase family.</text>
</comment>
<evidence type="ECO:0000256" key="7">
    <source>
        <dbReference type="SAM" id="MobiDB-lite"/>
    </source>
</evidence>